<dbReference type="PANTHER" id="PTHR12658">
    <property type="entry name" value="BETA-TUBULIN COFACTOR D"/>
    <property type="match status" value="1"/>
</dbReference>
<dbReference type="GO" id="GO:0007021">
    <property type="term" value="P:tubulin complex assembly"/>
    <property type="evidence" value="ECO:0007669"/>
    <property type="project" value="InterPro"/>
</dbReference>
<sequence length="171" mass="18971">MSPVATEHWRLLLDDCVGHKEVEVQKAAVSAYAQLLRTYLYDEDGRLQTAYRDNLYLHFIRSLEGCSETKQSGFLQVLAGAPVDLFAGHVEHVLGLVSAACRISPRTRSWGDARSSALKSLLGSCHRLTIIRTLGHRHPELNPELLFSLGPVLLQSLSDYTLDSRGDIGSR</sequence>
<dbReference type="EMBL" id="LUCM01010058">
    <property type="protein sequence ID" value="KAA0185977.1"/>
    <property type="molecule type" value="Genomic_DNA"/>
</dbReference>
<proteinExistence type="predicted"/>
<organism evidence="1 2">
    <name type="scientific">Fasciolopsis buskii</name>
    <dbReference type="NCBI Taxonomy" id="27845"/>
    <lineage>
        <taxon>Eukaryota</taxon>
        <taxon>Metazoa</taxon>
        <taxon>Spiralia</taxon>
        <taxon>Lophotrochozoa</taxon>
        <taxon>Platyhelminthes</taxon>
        <taxon>Trematoda</taxon>
        <taxon>Digenea</taxon>
        <taxon>Plagiorchiida</taxon>
        <taxon>Echinostomata</taxon>
        <taxon>Echinostomatoidea</taxon>
        <taxon>Fasciolidae</taxon>
        <taxon>Fasciolopsis</taxon>
    </lineage>
</organism>
<dbReference type="GO" id="GO:0048487">
    <property type="term" value="F:beta-tubulin binding"/>
    <property type="evidence" value="ECO:0007669"/>
    <property type="project" value="InterPro"/>
</dbReference>
<dbReference type="GO" id="GO:0007023">
    <property type="term" value="P:post-chaperonin tubulin folding pathway"/>
    <property type="evidence" value="ECO:0007669"/>
    <property type="project" value="InterPro"/>
</dbReference>
<dbReference type="OrthoDB" id="10253476at2759"/>
<accession>A0A8E0RPP5</accession>
<dbReference type="Proteomes" id="UP000728185">
    <property type="component" value="Unassembled WGS sequence"/>
</dbReference>
<dbReference type="GO" id="GO:0005096">
    <property type="term" value="F:GTPase activator activity"/>
    <property type="evidence" value="ECO:0007669"/>
    <property type="project" value="InterPro"/>
</dbReference>
<protein>
    <submittedName>
        <fullName evidence="1">Tubulin-specific chaperone D</fullName>
    </submittedName>
</protein>
<evidence type="ECO:0000313" key="1">
    <source>
        <dbReference type="EMBL" id="KAA0185977.1"/>
    </source>
</evidence>
<dbReference type="PANTHER" id="PTHR12658:SF0">
    <property type="entry name" value="TUBULIN-SPECIFIC CHAPERONE D"/>
    <property type="match status" value="1"/>
</dbReference>
<name>A0A8E0RPP5_9TREM</name>
<evidence type="ECO:0000313" key="2">
    <source>
        <dbReference type="Proteomes" id="UP000728185"/>
    </source>
</evidence>
<keyword evidence="2" id="KW-1185">Reference proteome</keyword>
<comment type="caution">
    <text evidence="1">The sequence shown here is derived from an EMBL/GenBank/DDBJ whole genome shotgun (WGS) entry which is preliminary data.</text>
</comment>
<dbReference type="AlphaFoldDB" id="A0A8E0RPP5"/>
<dbReference type="InterPro" id="IPR033162">
    <property type="entry name" value="TBCD"/>
</dbReference>
<dbReference type="GO" id="GO:0000226">
    <property type="term" value="P:microtubule cytoskeleton organization"/>
    <property type="evidence" value="ECO:0007669"/>
    <property type="project" value="TreeGrafter"/>
</dbReference>
<reference evidence="1" key="1">
    <citation type="submission" date="2019-05" db="EMBL/GenBank/DDBJ databases">
        <title>Annotation for the trematode Fasciolopsis buski.</title>
        <authorList>
            <person name="Choi Y.-J."/>
        </authorList>
    </citation>
    <scope>NUCLEOTIDE SEQUENCE</scope>
    <source>
        <strain evidence="1">HT</strain>
        <tissue evidence="1">Whole worm</tissue>
    </source>
</reference>
<gene>
    <name evidence="1" type="ORF">FBUS_03546</name>
</gene>